<dbReference type="PANTHER" id="PTHR30461:SF23">
    <property type="entry name" value="DNA RECOMBINASE-RELATED"/>
    <property type="match status" value="1"/>
</dbReference>
<keyword evidence="6" id="KW-1185">Reference proteome</keyword>
<comment type="similarity">
    <text evidence="1">Belongs to the plasmid mobilization pre family.</text>
</comment>
<feature type="domain" description="Recombinase" evidence="4">
    <location>
        <begin position="371"/>
        <end position="522"/>
    </location>
</feature>
<protein>
    <recommendedName>
        <fullName evidence="4">Recombinase domain-containing protein</fullName>
    </recommendedName>
</protein>
<accession>A0A4R4FCX6</accession>
<dbReference type="Pfam" id="PF07508">
    <property type="entry name" value="Recombinase"/>
    <property type="match status" value="1"/>
</dbReference>
<evidence type="ECO:0000313" key="5">
    <source>
        <dbReference type="EMBL" id="TDA20589.1"/>
    </source>
</evidence>
<dbReference type="Gene3D" id="3.90.1750.20">
    <property type="entry name" value="Putative Large Serine Recombinase, Chain B, Domain 2"/>
    <property type="match status" value="1"/>
</dbReference>
<dbReference type="InterPro" id="IPR050639">
    <property type="entry name" value="SSR_resolvase"/>
</dbReference>
<dbReference type="Pfam" id="PF00239">
    <property type="entry name" value="Resolvase"/>
    <property type="match status" value="1"/>
</dbReference>
<dbReference type="InterPro" id="IPR038109">
    <property type="entry name" value="DNA_bind_recomb_sf"/>
</dbReference>
<dbReference type="GO" id="GO:0003677">
    <property type="term" value="F:DNA binding"/>
    <property type="evidence" value="ECO:0007669"/>
    <property type="project" value="InterPro"/>
</dbReference>
<evidence type="ECO:0000256" key="2">
    <source>
        <dbReference type="SAM" id="Coils"/>
    </source>
</evidence>
<evidence type="ECO:0000256" key="3">
    <source>
        <dbReference type="SAM" id="MobiDB-lite"/>
    </source>
</evidence>
<dbReference type="EMBL" id="SMMX01000018">
    <property type="protein sequence ID" value="TDA20589.1"/>
    <property type="molecule type" value="Genomic_DNA"/>
</dbReference>
<dbReference type="Pfam" id="PF13408">
    <property type="entry name" value="Zn_ribbon_recom"/>
    <property type="match status" value="1"/>
</dbReference>
<dbReference type="CDD" id="cd17242">
    <property type="entry name" value="MobM_relaxase"/>
    <property type="match status" value="1"/>
</dbReference>
<dbReference type="CDD" id="cd03768">
    <property type="entry name" value="SR_ResInv"/>
    <property type="match status" value="1"/>
</dbReference>
<keyword evidence="2" id="KW-0175">Coiled coil</keyword>
<name>A0A4R4FCX6_9FIRM</name>
<dbReference type="Pfam" id="PF01076">
    <property type="entry name" value="Mob_Pre"/>
    <property type="match status" value="1"/>
</dbReference>
<gene>
    <name evidence="5" type="ORF">E1963_16155</name>
</gene>
<evidence type="ECO:0000256" key="1">
    <source>
        <dbReference type="ARBA" id="ARBA00010657"/>
    </source>
</evidence>
<dbReference type="InterPro" id="IPR006119">
    <property type="entry name" value="Resolv_N"/>
</dbReference>
<dbReference type="Gene3D" id="3.40.50.1390">
    <property type="entry name" value="Resolvase, N-terminal catalytic domain"/>
    <property type="match status" value="1"/>
</dbReference>
<comment type="caution">
    <text evidence="5">The sequence shown here is derived from an EMBL/GenBank/DDBJ whole genome shotgun (WGS) entry which is preliminary data.</text>
</comment>
<dbReference type="GO" id="GO:0000150">
    <property type="term" value="F:DNA strand exchange activity"/>
    <property type="evidence" value="ECO:0007669"/>
    <property type="project" value="InterPro"/>
</dbReference>
<evidence type="ECO:0000259" key="4">
    <source>
        <dbReference type="PROSITE" id="PS51737"/>
    </source>
</evidence>
<feature type="coiled-coil region" evidence="2">
    <location>
        <begin position="609"/>
        <end position="665"/>
    </location>
</feature>
<dbReference type="InterPro" id="IPR036162">
    <property type="entry name" value="Resolvase-like_N_sf"/>
</dbReference>
<dbReference type="InterPro" id="IPR025827">
    <property type="entry name" value="Zn_ribbon_recom_dom"/>
</dbReference>
<dbReference type="PANTHER" id="PTHR30461">
    <property type="entry name" value="DNA-INVERTASE FROM LAMBDOID PROPHAGE"/>
    <property type="match status" value="1"/>
</dbReference>
<dbReference type="SMART" id="SM00857">
    <property type="entry name" value="Resolvase"/>
    <property type="match status" value="1"/>
</dbReference>
<feature type="coiled-coil region" evidence="2">
    <location>
        <begin position="236"/>
        <end position="298"/>
    </location>
</feature>
<dbReference type="AlphaFoldDB" id="A0A4R4FCX6"/>
<dbReference type="InterPro" id="IPR011109">
    <property type="entry name" value="DNA_bind_recombinase_dom"/>
</dbReference>
<sequence length="714" mass="81352">MAQHAILRFEKHKGNPARPLEAHHERQKKQYASNPDIDTSRSKYNFHIVKPEGRYYHFIQSRIEQAGCRTRKDSTRFVDTLITASPEFFKKKSPKEIQALFQRAAEFLIGRVGRENIVSAVVHMDEKTPHLHLTFVPLTKDNRLCAKEILGNRANLTKWQDDFHAYMVEKYPDLERGESASKTGRKHIPTRLFKQAVSLSKQARAIEAALDGINPLNAGKKKEEALSLLKKWFPQMEDFSGQLKKYKVTIKDLLEENEKLEARAKASESGKMKDRMERAKLESELQNIQRLVDRISRSILDFANMMELFQQYNVEFVSSTEKFDTSTPMGRTMLNICIVFAQLERETIQKRGADAYYSRSLKGFRMGGKAPYGFHTEPIKIDGINTKKLVANPEEAEQVKLMFEMYAEPGTSYGDIVRHFAEHGIKYFSRPALASILCNPIYVKADLDIYKFFKSQGTVIVNDAADFTGMNGCYFYRGRGMKGDTKHNLQGHTLVMAPSEGLVSSELWLKCRKKILANASYQAGRKAVNTWLAGKIKCGRCQKALKAEGSYGRWYFRCSKRSDNKSCEGAGTLRIPDTEAVIYAAMVKKLKPFQTIKGRKNAMKSNPKLTALQVELAQVQHEIETLIDTLTGANPVLLSYVNSKIEELDGRKQELVKKIAELSVDIISPEQVKEISGYLDTWEDVDFDDKRRVVDLMISAIYATSESINIIWKI</sequence>
<dbReference type="Gene3D" id="3.30.930.30">
    <property type="match status" value="1"/>
</dbReference>
<proteinExistence type="inferred from homology"/>
<feature type="region of interest" description="Disordered" evidence="3">
    <location>
        <begin position="1"/>
        <end position="38"/>
    </location>
</feature>
<dbReference type="PROSITE" id="PS51737">
    <property type="entry name" value="RECOMBINASE_DNA_BIND"/>
    <property type="match status" value="1"/>
</dbReference>
<dbReference type="Proteomes" id="UP000295710">
    <property type="component" value="Unassembled WGS sequence"/>
</dbReference>
<dbReference type="SUPFAM" id="SSF53041">
    <property type="entry name" value="Resolvase-like"/>
    <property type="match status" value="1"/>
</dbReference>
<dbReference type="InterPro" id="IPR001668">
    <property type="entry name" value="Mob_Pre"/>
</dbReference>
<dbReference type="NCBIfam" id="NF041497">
    <property type="entry name" value="MobV"/>
    <property type="match status" value="1"/>
</dbReference>
<evidence type="ECO:0000313" key="6">
    <source>
        <dbReference type="Proteomes" id="UP000295710"/>
    </source>
</evidence>
<reference evidence="5 6" key="1">
    <citation type="journal article" date="2016" name="Nat. Microbiol.">
        <title>The Mouse Intestinal Bacterial Collection (miBC) provides host-specific insight into cultured diversity and functional potential of the gut microbiota.</title>
        <authorList>
            <person name="Lagkouvardos I."/>
            <person name="Pukall R."/>
            <person name="Abt B."/>
            <person name="Foesel B.U."/>
            <person name="Meier-Kolthoff J.P."/>
            <person name="Kumar N."/>
            <person name="Bresciani A."/>
            <person name="Martinez I."/>
            <person name="Just S."/>
            <person name="Ziegler C."/>
            <person name="Brugiroux S."/>
            <person name="Garzetti D."/>
            <person name="Wenning M."/>
            <person name="Bui T.P."/>
            <person name="Wang J."/>
            <person name="Hugenholtz F."/>
            <person name="Plugge C.M."/>
            <person name="Peterson D.A."/>
            <person name="Hornef M.W."/>
            <person name="Baines J.F."/>
            <person name="Smidt H."/>
            <person name="Walter J."/>
            <person name="Kristiansen K."/>
            <person name="Nielsen H.B."/>
            <person name="Haller D."/>
            <person name="Overmann J."/>
            <person name="Stecher B."/>
            <person name="Clavel T."/>
        </authorList>
    </citation>
    <scope>NUCLEOTIDE SEQUENCE [LARGE SCALE GENOMIC DNA]</scope>
    <source>
        <strain evidence="5 6">DSM 28560</strain>
    </source>
</reference>
<organism evidence="5 6">
    <name type="scientific">Extibacter muris</name>
    <dbReference type="NCBI Taxonomy" id="1796622"/>
    <lineage>
        <taxon>Bacteria</taxon>
        <taxon>Bacillati</taxon>
        <taxon>Bacillota</taxon>
        <taxon>Clostridia</taxon>
        <taxon>Lachnospirales</taxon>
        <taxon>Lachnospiraceae</taxon>
        <taxon>Extibacter</taxon>
    </lineage>
</organism>